<geneLocation type="plasmid" evidence="2">
    <name>pEM02</name>
</geneLocation>
<dbReference type="AlphaFoldDB" id="A0A0U5LA99"/>
<proteinExistence type="predicted"/>
<dbReference type="KEGG" id="ege:EM595_p1017"/>
<organism evidence="1 2">
    <name type="scientific">Duffyella gerundensis</name>
    <dbReference type="NCBI Taxonomy" id="1619313"/>
    <lineage>
        <taxon>Bacteria</taxon>
        <taxon>Pseudomonadati</taxon>
        <taxon>Pseudomonadota</taxon>
        <taxon>Gammaproteobacteria</taxon>
        <taxon>Enterobacterales</taxon>
        <taxon>Erwiniaceae</taxon>
        <taxon>Duffyella</taxon>
    </lineage>
</organism>
<protein>
    <submittedName>
        <fullName evidence="1">Uncharacterized protein</fullName>
    </submittedName>
</protein>
<keyword evidence="2" id="KW-1185">Reference proteome</keyword>
<evidence type="ECO:0000313" key="1">
    <source>
        <dbReference type="EMBL" id="CUU26264.1"/>
    </source>
</evidence>
<dbReference type="EMBL" id="LN907829">
    <property type="protein sequence ID" value="CUU26264.1"/>
    <property type="molecule type" value="Genomic_DNA"/>
</dbReference>
<name>A0A0U5LA99_9GAMM</name>
<reference evidence="2" key="1">
    <citation type="submission" date="2015-11" db="EMBL/GenBank/DDBJ databases">
        <authorList>
            <person name="Blom J."/>
        </authorList>
    </citation>
    <scope>NUCLEOTIDE SEQUENCE [LARGE SCALE GENOMIC DNA]</scope>
    <source>
        <plasmid evidence="2">pEM02</plasmid>
    </source>
</reference>
<gene>
    <name evidence="1" type="ORF">EM595_p1017</name>
</gene>
<dbReference type="Proteomes" id="UP000059419">
    <property type="component" value="Plasmid pEM02"/>
</dbReference>
<sequence length="122" mass="13570">MYMSTEVNESSEGLIGDMHVLSMLEGELMYLKARQKLDLPELQQLKHPYTIDDALEGVASNLAYATTCGRFSSSTFTDMLAGLTTLGKEICPWTWDYGTDEGRHHAQLYLAEPDCETSEAAI</sequence>
<accession>A0A0U5LA99</accession>
<evidence type="ECO:0000313" key="2">
    <source>
        <dbReference type="Proteomes" id="UP000059419"/>
    </source>
</evidence>
<dbReference type="PATRIC" id="fig|1619313.3.peg.4202"/>